<dbReference type="SUPFAM" id="SSF55418">
    <property type="entry name" value="eIF4e-like"/>
    <property type="match status" value="1"/>
</dbReference>
<dbReference type="InterPro" id="IPR001040">
    <property type="entry name" value="TIF_eIF_4E"/>
</dbReference>
<gene>
    <name evidence="7" type="primary">TIF45</name>
    <name evidence="7" type="ORF">TCON_1268</name>
</gene>
<evidence type="ECO:0000313" key="7">
    <source>
        <dbReference type="EMBL" id="KAF7683516.1"/>
    </source>
</evidence>
<protein>
    <submittedName>
        <fullName evidence="7">Eukaryotic translation initiation factor 4E</fullName>
    </submittedName>
</protein>
<dbReference type="PANTHER" id="PTHR11960">
    <property type="entry name" value="EUKARYOTIC TRANSLATION INITIATION FACTOR 4E RELATED"/>
    <property type="match status" value="1"/>
</dbReference>
<evidence type="ECO:0000256" key="4">
    <source>
        <dbReference type="ARBA" id="ARBA00022884"/>
    </source>
</evidence>
<dbReference type="InterPro" id="IPR023398">
    <property type="entry name" value="TIF_eIF4e-like"/>
</dbReference>
<evidence type="ECO:0000256" key="3">
    <source>
        <dbReference type="ARBA" id="ARBA00022845"/>
    </source>
</evidence>
<organism evidence="7 8">
    <name type="scientific">Astathelohania contejeani</name>
    <dbReference type="NCBI Taxonomy" id="164912"/>
    <lineage>
        <taxon>Eukaryota</taxon>
        <taxon>Fungi</taxon>
        <taxon>Fungi incertae sedis</taxon>
        <taxon>Microsporidia</taxon>
        <taxon>Astathelohaniidae</taxon>
        <taxon>Astathelohania</taxon>
    </lineage>
</organism>
<sequence>MVEDNYPLNESWKIWYDVQSKRSTQTNWLDNLVDVCTISDVPSFLFAIEELEEPDMWPLNSNIHFFREGILPMWEDPRNSKGGKWVLELSKADTYDLTSIWRDTMALCVSEMVENDLITGCVYSPRKNVDRIALWTKDTQDGVLKCGEIWKGLMDLPEGVTIGFKIHENAIKGFKDKIEDLYII</sequence>
<proteinExistence type="inferred from homology"/>
<evidence type="ECO:0000256" key="1">
    <source>
        <dbReference type="ARBA" id="ARBA00009860"/>
    </source>
</evidence>
<evidence type="ECO:0000313" key="8">
    <source>
        <dbReference type="Proteomes" id="UP001516464"/>
    </source>
</evidence>
<dbReference type="Pfam" id="PF01652">
    <property type="entry name" value="IF4E"/>
    <property type="match status" value="1"/>
</dbReference>
<comment type="caution">
    <text evidence="7">The sequence shown here is derived from an EMBL/GenBank/DDBJ whole genome shotgun (WGS) entry which is preliminary data.</text>
</comment>
<dbReference type="EMBL" id="SBIQ01000078">
    <property type="protein sequence ID" value="KAF7683516.1"/>
    <property type="molecule type" value="Genomic_DNA"/>
</dbReference>
<dbReference type="PANTHER" id="PTHR11960:SF8">
    <property type="entry name" value="EUKARYOTIC TRANSLATION INITIATION FACTOR 4E1-RELATED"/>
    <property type="match status" value="1"/>
</dbReference>
<dbReference type="Proteomes" id="UP001516464">
    <property type="component" value="Unassembled WGS sequence"/>
</dbReference>
<name>A0ABQ7HZC4_9MICR</name>
<evidence type="ECO:0000256" key="5">
    <source>
        <dbReference type="ARBA" id="ARBA00022917"/>
    </source>
</evidence>
<comment type="similarity">
    <text evidence="1 6">Belongs to the eukaryotic initiation factor 4E family.</text>
</comment>
<keyword evidence="4 6" id="KW-0694">RNA-binding</keyword>
<keyword evidence="2 6" id="KW-0396">Initiation factor</keyword>
<keyword evidence="8" id="KW-1185">Reference proteome</keyword>
<keyword evidence="3" id="KW-0810">Translation regulation</keyword>
<evidence type="ECO:0000256" key="2">
    <source>
        <dbReference type="ARBA" id="ARBA00022540"/>
    </source>
</evidence>
<dbReference type="Gene3D" id="3.30.760.10">
    <property type="entry name" value="RNA Cap, Translation Initiation Factor Eif4e"/>
    <property type="match status" value="1"/>
</dbReference>
<accession>A0ABQ7HZC4</accession>
<keyword evidence="5 6" id="KW-0648">Protein biosynthesis</keyword>
<evidence type="ECO:0000256" key="6">
    <source>
        <dbReference type="RuleBase" id="RU004374"/>
    </source>
</evidence>
<reference evidence="7 8" key="1">
    <citation type="submission" date="2019-01" db="EMBL/GenBank/DDBJ databases">
        <title>Genomes sequencing and comparative genomics of infectious freshwater microsporidia, Cucumispora dikerogammari and Thelohania contejeani.</title>
        <authorList>
            <person name="Cormier A."/>
            <person name="Giraud I."/>
            <person name="Wattier R."/>
            <person name="Teixeira M."/>
            <person name="Grandjean F."/>
            <person name="Rigaud T."/>
            <person name="Cordaux R."/>
        </authorList>
    </citation>
    <scope>NUCLEOTIDE SEQUENCE [LARGE SCALE GENOMIC DNA]</scope>
    <source>
        <strain evidence="7">T1</strain>
        <tissue evidence="7">Spores</tissue>
    </source>
</reference>
<dbReference type="GO" id="GO:0003743">
    <property type="term" value="F:translation initiation factor activity"/>
    <property type="evidence" value="ECO:0007669"/>
    <property type="project" value="UniProtKB-KW"/>
</dbReference>